<feature type="non-terminal residue" evidence="1">
    <location>
        <position position="1"/>
    </location>
</feature>
<protein>
    <submittedName>
        <fullName evidence="1">Calsyntenin-3</fullName>
    </submittedName>
</protein>
<accession>A0ACB7F606</accession>
<evidence type="ECO:0000313" key="2">
    <source>
        <dbReference type="Proteomes" id="UP000805704"/>
    </source>
</evidence>
<evidence type="ECO:0000313" key="1">
    <source>
        <dbReference type="EMBL" id="KAG8009959.1"/>
    </source>
</evidence>
<gene>
    <name evidence="1" type="primary">CLSTN3.2</name>
    <name evidence="1" type="ORF">GBF38_014069</name>
</gene>
<comment type="caution">
    <text evidence="1">The sequence shown here is derived from an EMBL/GenBank/DDBJ whole genome shotgun (WGS) entry which is preliminary data.</text>
</comment>
<name>A0ACB7F606_NIBAL</name>
<feature type="non-terminal residue" evidence="1">
    <location>
        <position position="1146"/>
    </location>
</feature>
<organism evidence="1 2">
    <name type="scientific">Nibea albiflora</name>
    <name type="common">Yellow drum</name>
    <name type="synonym">Corvina albiflora</name>
    <dbReference type="NCBI Taxonomy" id="240163"/>
    <lineage>
        <taxon>Eukaryota</taxon>
        <taxon>Metazoa</taxon>
        <taxon>Chordata</taxon>
        <taxon>Craniata</taxon>
        <taxon>Vertebrata</taxon>
        <taxon>Euteleostomi</taxon>
        <taxon>Actinopterygii</taxon>
        <taxon>Neopterygii</taxon>
        <taxon>Teleostei</taxon>
        <taxon>Neoteleostei</taxon>
        <taxon>Acanthomorphata</taxon>
        <taxon>Eupercaria</taxon>
        <taxon>Sciaenidae</taxon>
        <taxon>Nibea</taxon>
    </lineage>
</organism>
<keyword evidence="2" id="KW-1185">Reference proteome</keyword>
<dbReference type="EMBL" id="CM024804">
    <property type="protein sequence ID" value="KAG8009959.1"/>
    <property type="molecule type" value="Genomic_DNA"/>
</dbReference>
<sequence length="1146" mass="128404">LSLCLPSGYPCALVYRQFLFHQPATVIHLFHALSGLALAAFNFGSQIYHSAVCTLVQFLMLRLMGRTVTTVLCSFTFQMVYLLAGYYYTATEEYDIKWTMPHCVLTLKLIGLSFDYYDGGKDPSQLSPEQKSAALPSVPSLLEVYGFSYFYGGFLVGPQFTLRSYQKLVAGELTDCPGQPPNSIIPAMKRFALGFLCLVIYAIFSPYYPDSYYLTDEYEAQPFWYRCVFILLWAKVILYKYVSCWVIAEGVCILTGLGYNGVVDGKHRWDACANMKVWLFETTPLFGGTIASFNINTNAWAARHVFKRLKFLGNKTLSHVTTLLFLTIWHGLHSGYILCFSMEFFIITVERQMDRMNFLSFFLLCLTSVASGNKANKHKPWIETEYQGIVMENDNTVLLNPPLFALDKDAPLHYAGEICGFRVHNGPSGSGSVQFEAVVLDRSTGEGLVRSKEPLDCESQREHSFTIQAYDCGEGPDGVNSKKSHKATVHVRVNDVNEFSPVFVERRYEASVPEGRLFDRIVRVEALDADCSPQYSQICFYDIITPNVPFAIDNDCWHAACRQPITVARCNIKNTEPLDSKRQRVHTFWVTAFDCGKNRAQADAQVVVTVKPSCKPGWIGWTKRVEYTPGSGSIPLFPSLHLETCEETVWNIQATVELQTGHIGKGCDRDSYSDRSVRRLCGAVRGEVDLLPPPSPAANWTSALPTLPSSDSSLVFSFNGSNHVAVVPDSVVTALSGDHFTLQLWMRRGGANIQPTTTQTRGSRKEEETIVCSTVRNDDSFSHYSLSVHGCRLSLFYWPDVSAARPVKFLWKLEQVCDSEWHHLSLSVQFPSVTLYVDGVTFDPALIHDNGAIPNPAPRQRMFIGACWEPEEKQKEILNNTIPEGKDSGDLPCFHTYVSMRVHVNPSQSVLVLEGDDIESFNRAVQQVTYRNSLRFATPGVRPLKLTTSLRCFNEESCLSLKQLEGYLVVLQPDAPQISLSGVGPHLARPAPEFEGPPLMSDAVAHTLDGCEVQPLGEELNPEREELLVDMDVVRERGLEIINTTAYIAITGAESISVYEDVLRSVRYRLAKGSARFERRFRLSCSEMNGRYTSNELTLEVNFLHSLDSLYHPSHLLASQQQFLHPSHHAGELSGHTLPNPHRNSG</sequence>
<reference evidence="1" key="1">
    <citation type="submission" date="2020-04" db="EMBL/GenBank/DDBJ databases">
        <title>A chromosome-scale assembly and high-density genetic map of the yellow drum (Nibea albiflora) genome.</title>
        <authorList>
            <person name="Xu D."/>
            <person name="Zhang W."/>
            <person name="Chen R."/>
            <person name="Tan P."/>
            <person name="Wang L."/>
            <person name="Song H."/>
            <person name="Tian L."/>
            <person name="Zhu Q."/>
            <person name="Wang B."/>
        </authorList>
    </citation>
    <scope>NUCLEOTIDE SEQUENCE</scope>
    <source>
        <strain evidence="1">ZJHYS-2018</strain>
    </source>
</reference>
<proteinExistence type="predicted"/>
<dbReference type="Proteomes" id="UP000805704">
    <property type="component" value="Chromosome 16"/>
</dbReference>